<protein>
    <submittedName>
        <fullName evidence="1">Uncharacterized protein</fullName>
    </submittedName>
</protein>
<dbReference type="Proteomes" id="UP000746747">
    <property type="component" value="Unassembled WGS sequence"/>
</dbReference>
<gene>
    <name evidence="1" type="ORF">CJOHNSTONI_LOCUS2439</name>
</gene>
<evidence type="ECO:0000313" key="2">
    <source>
        <dbReference type="Proteomes" id="UP000746747"/>
    </source>
</evidence>
<proteinExistence type="predicted"/>
<name>A0A8J2Q951_9BILA</name>
<dbReference type="GO" id="GO:0006364">
    <property type="term" value="P:rRNA processing"/>
    <property type="evidence" value="ECO:0007669"/>
    <property type="project" value="InterPro"/>
</dbReference>
<organism evidence="1 2">
    <name type="scientific">Cercopithifilaria johnstoni</name>
    <dbReference type="NCBI Taxonomy" id="2874296"/>
    <lineage>
        <taxon>Eukaryota</taxon>
        <taxon>Metazoa</taxon>
        <taxon>Ecdysozoa</taxon>
        <taxon>Nematoda</taxon>
        <taxon>Chromadorea</taxon>
        <taxon>Rhabditida</taxon>
        <taxon>Spirurina</taxon>
        <taxon>Spiruromorpha</taxon>
        <taxon>Filarioidea</taxon>
        <taxon>Onchocercidae</taxon>
        <taxon>Cercopithifilaria</taxon>
    </lineage>
</organism>
<dbReference type="AlphaFoldDB" id="A0A8J2Q951"/>
<dbReference type="OrthoDB" id="10263222at2759"/>
<evidence type="ECO:0000313" key="1">
    <source>
        <dbReference type="EMBL" id="CAG9532098.1"/>
    </source>
</evidence>
<reference evidence="1" key="1">
    <citation type="submission" date="2021-09" db="EMBL/GenBank/DDBJ databases">
        <authorList>
            <consortium name="Pathogen Informatics"/>
        </authorList>
    </citation>
    <scope>NUCLEOTIDE SEQUENCE</scope>
</reference>
<keyword evidence="2" id="KW-1185">Reference proteome</keyword>
<sequence length="105" mass="11826">MNLKGVQVPFTRTEWDIVTNVYRSDKAIELKQAVALIVSWKARSGDSVHVAADMTEMLLRAIIMDKETRNDDWFRIGNVKLAYCTAIIRNTSDVISKHAVAKTSS</sequence>
<dbReference type="GO" id="GO:0004519">
    <property type="term" value="F:endonuclease activity"/>
    <property type="evidence" value="ECO:0007669"/>
    <property type="project" value="InterPro"/>
</dbReference>
<dbReference type="Pfam" id="PF04031">
    <property type="entry name" value="Las1"/>
    <property type="match status" value="1"/>
</dbReference>
<dbReference type="EMBL" id="CAKAEH010000870">
    <property type="protein sequence ID" value="CAG9532098.1"/>
    <property type="molecule type" value="Genomic_DNA"/>
</dbReference>
<dbReference type="GO" id="GO:0090730">
    <property type="term" value="C:Las1 complex"/>
    <property type="evidence" value="ECO:0007669"/>
    <property type="project" value="InterPro"/>
</dbReference>
<dbReference type="InterPro" id="IPR007174">
    <property type="entry name" value="Las1"/>
</dbReference>
<accession>A0A8J2Q951</accession>
<comment type="caution">
    <text evidence="1">The sequence shown here is derived from an EMBL/GenBank/DDBJ whole genome shotgun (WGS) entry which is preliminary data.</text>
</comment>